<dbReference type="RefSeq" id="WP_130429108.1">
    <property type="nucleotide sequence ID" value="NZ_CP034841.1"/>
</dbReference>
<evidence type="ECO:0000313" key="13">
    <source>
        <dbReference type="EMBL" id="QBF34330.1"/>
    </source>
</evidence>
<dbReference type="GO" id="GO:0032977">
    <property type="term" value="F:membrane insertase activity"/>
    <property type="evidence" value="ECO:0007669"/>
    <property type="project" value="InterPro"/>
</dbReference>
<evidence type="ECO:0000313" key="14">
    <source>
        <dbReference type="Proteomes" id="UP000289326"/>
    </source>
</evidence>
<dbReference type="KEGG" id="mphi:EG856_00035"/>
<dbReference type="GO" id="GO:0051205">
    <property type="term" value="P:protein insertion into membrane"/>
    <property type="evidence" value="ECO:0007669"/>
    <property type="project" value="TreeGrafter"/>
</dbReference>
<name>A0A4P6MN76_9BACT</name>
<dbReference type="NCBIfam" id="NF002567">
    <property type="entry name" value="PRK02201.1-2"/>
    <property type="match status" value="1"/>
</dbReference>
<feature type="domain" description="Membrane insertase YidC/Oxa/ALB C-terminal" evidence="12">
    <location>
        <begin position="427"/>
        <end position="629"/>
    </location>
</feature>
<evidence type="ECO:0000256" key="6">
    <source>
        <dbReference type="ARBA" id="ARBA00022989"/>
    </source>
</evidence>
<dbReference type="EMBL" id="CP034841">
    <property type="protein sequence ID" value="QBF34330.1"/>
    <property type="molecule type" value="Genomic_DNA"/>
</dbReference>
<evidence type="ECO:0000256" key="10">
    <source>
        <dbReference type="SAM" id="MobiDB-lite"/>
    </source>
</evidence>
<evidence type="ECO:0000256" key="3">
    <source>
        <dbReference type="ARBA" id="ARBA00022475"/>
    </source>
</evidence>
<keyword evidence="5" id="KW-0653">Protein transport</keyword>
<dbReference type="PANTHER" id="PTHR12428">
    <property type="entry name" value="OXA1"/>
    <property type="match status" value="1"/>
</dbReference>
<dbReference type="GO" id="GO:0005886">
    <property type="term" value="C:plasma membrane"/>
    <property type="evidence" value="ECO:0007669"/>
    <property type="project" value="UniProtKB-SubCell"/>
</dbReference>
<feature type="region of interest" description="Disordered" evidence="10">
    <location>
        <begin position="1"/>
        <end position="22"/>
    </location>
</feature>
<keyword evidence="14" id="KW-1185">Reference proteome</keyword>
<keyword evidence="2" id="KW-0813">Transport</keyword>
<evidence type="ECO:0000256" key="2">
    <source>
        <dbReference type="ARBA" id="ARBA00022448"/>
    </source>
</evidence>
<evidence type="ECO:0000256" key="4">
    <source>
        <dbReference type="ARBA" id="ARBA00022692"/>
    </source>
</evidence>
<gene>
    <name evidence="13" type="primary">yidC</name>
    <name evidence="13" type="ORF">EG856_00035</name>
</gene>
<dbReference type="InterPro" id="IPR047196">
    <property type="entry name" value="YidC_ALB_C"/>
</dbReference>
<feature type="transmembrane region" description="Helical" evidence="11">
    <location>
        <begin position="30"/>
        <end position="51"/>
    </location>
</feature>
<keyword evidence="6 11" id="KW-1133">Transmembrane helix</keyword>
<sequence>MQNRSKNFDYFKSNQNDNKSKKNKDIRKKAWLIIKIILYVLLFALTLTGCVQTIVVKSSNLTGSGTEFYTSRNQIAPKVATFERANKPKNDNILQKGEFYELNNLPEANYHLAYKNYKDVLVDLQKQVGEQNYGLSGVKTSSIQYVLPNGDFIETQYKQDSIKNPPIIRGENGNYLFTTSHLINASDYNSIYDNWTAFSVLDPDFQFANLFTKNEEGYVVNKDALIMKHPENKELSLKNATLFSVFNNRDGYKTASGKYARDVLEFLYRETFLVQNNVYQRTFANESYESIMTKILNGDIQKISTQQYEVLSNYDRVVKKYLNQTNLDKTISKLPLLDKNGVNKYDKKGDLAFSQLSSEKSVLGSPFSVDLNNNLPFAASEVQIPFYSFNSTLSYGPFFSFVIYPIAALTIAIRNPLPVAAGWSTILVILIAVVVTRLISLAITWKATMSQTMQEELRVKKAKIDAKYAEYKGNKEMRMRQQQEVSELYKKNGISPMDSILSLIISIPIFIAMWRVIQSVPELKSTTWLGLDFAATSYKRLFAGEWWYLFLLLFTAGSQLLSMLVPRFLNKRNTKHMTIEQKQAMKKNDKTQWIMMIVFLFITLIFSAGVQIYWVATNLWSIAQSIAIHHLRKTKFFQKKYNKKIRT</sequence>
<dbReference type="InterPro" id="IPR001708">
    <property type="entry name" value="YidC/ALB3/OXA1/COX18"/>
</dbReference>
<dbReference type="Pfam" id="PF02096">
    <property type="entry name" value="60KD_IMP"/>
    <property type="match status" value="1"/>
</dbReference>
<evidence type="ECO:0000256" key="9">
    <source>
        <dbReference type="RuleBase" id="RU003945"/>
    </source>
</evidence>
<keyword evidence="7 11" id="KW-0472">Membrane</keyword>
<protein>
    <submittedName>
        <fullName evidence="13">Membrane protein insertase YidC</fullName>
    </submittedName>
</protein>
<comment type="similarity">
    <text evidence="9">Belongs to the OXA1/ALB3/YidC family.</text>
</comment>
<evidence type="ECO:0000256" key="5">
    <source>
        <dbReference type="ARBA" id="ARBA00022927"/>
    </source>
</evidence>
<keyword evidence="4 9" id="KW-0812">Transmembrane</keyword>
<organism evidence="13 14">
    <name type="scientific">Mycoplasmopsis phocirhinis</name>
    <dbReference type="NCBI Taxonomy" id="142650"/>
    <lineage>
        <taxon>Bacteria</taxon>
        <taxon>Bacillati</taxon>
        <taxon>Mycoplasmatota</taxon>
        <taxon>Mycoplasmoidales</taxon>
        <taxon>Metamycoplasmataceae</taxon>
        <taxon>Mycoplasmopsis</taxon>
    </lineage>
</organism>
<reference evidence="13 14" key="1">
    <citation type="submission" date="2019-01" db="EMBL/GenBank/DDBJ databases">
        <title>Complete sequence and annotation of the Mycoplasma phocirhinis strain 852T genome.</title>
        <authorList>
            <person name="Frasca S.Jr."/>
            <person name="Kutish G.F."/>
            <person name="Castellanos Gell J."/>
            <person name="Michaels D.L."/>
            <person name="Brown D.R."/>
        </authorList>
    </citation>
    <scope>NUCLEOTIDE SEQUENCE [LARGE SCALE GENOMIC DNA]</scope>
    <source>
        <strain evidence="13 14">852</strain>
    </source>
</reference>
<accession>A0A4P6MN76</accession>
<dbReference type="AlphaFoldDB" id="A0A4P6MN76"/>
<dbReference type="CDD" id="cd20070">
    <property type="entry name" value="5TM_YidC_Alb3"/>
    <property type="match status" value="1"/>
</dbReference>
<dbReference type="InterPro" id="IPR028055">
    <property type="entry name" value="YidC/Oxa/ALB_C"/>
</dbReference>
<keyword evidence="3" id="KW-1003">Cell membrane</keyword>
<evidence type="ECO:0000256" key="8">
    <source>
        <dbReference type="ARBA" id="ARBA00023186"/>
    </source>
</evidence>
<feature type="transmembrane region" description="Helical" evidence="11">
    <location>
        <begin position="590"/>
        <end position="606"/>
    </location>
</feature>
<dbReference type="Proteomes" id="UP000289326">
    <property type="component" value="Chromosome"/>
</dbReference>
<evidence type="ECO:0000256" key="1">
    <source>
        <dbReference type="ARBA" id="ARBA00004651"/>
    </source>
</evidence>
<evidence type="ECO:0000256" key="11">
    <source>
        <dbReference type="SAM" id="Phobius"/>
    </source>
</evidence>
<feature type="transmembrane region" description="Helical" evidence="11">
    <location>
        <begin position="546"/>
        <end position="569"/>
    </location>
</feature>
<evidence type="ECO:0000256" key="7">
    <source>
        <dbReference type="ARBA" id="ARBA00023136"/>
    </source>
</evidence>
<keyword evidence="8" id="KW-0143">Chaperone</keyword>
<dbReference type="OrthoDB" id="394558at2"/>
<dbReference type="GO" id="GO:0015031">
    <property type="term" value="P:protein transport"/>
    <property type="evidence" value="ECO:0007669"/>
    <property type="project" value="UniProtKB-KW"/>
</dbReference>
<proteinExistence type="inferred from homology"/>
<dbReference type="PANTHER" id="PTHR12428:SF65">
    <property type="entry name" value="CYTOCHROME C OXIDASE ASSEMBLY PROTEIN COX18, MITOCHONDRIAL"/>
    <property type="match status" value="1"/>
</dbReference>
<evidence type="ECO:0000259" key="12">
    <source>
        <dbReference type="Pfam" id="PF02096"/>
    </source>
</evidence>
<comment type="subcellular location">
    <subcellularLocation>
        <location evidence="1">Cell membrane</location>
        <topology evidence="1">Multi-pass membrane protein</topology>
    </subcellularLocation>
    <subcellularLocation>
        <location evidence="9">Membrane</location>
        <topology evidence="9">Multi-pass membrane protein</topology>
    </subcellularLocation>
</comment>
<dbReference type="NCBIfam" id="TIGR03592">
    <property type="entry name" value="yidC_oxa1_cterm"/>
    <property type="match status" value="1"/>
</dbReference>
<feature type="transmembrane region" description="Helical" evidence="11">
    <location>
        <begin position="500"/>
        <end position="517"/>
    </location>
</feature>
<feature type="transmembrane region" description="Helical" evidence="11">
    <location>
        <begin position="419"/>
        <end position="443"/>
    </location>
</feature>